<organism evidence="1 2">
    <name type="scientific">Caenorhabditis angaria</name>
    <dbReference type="NCBI Taxonomy" id="860376"/>
    <lineage>
        <taxon>Eukaryota</taxon>
        <taxon>Metazoa</taxon>
        <taxon>Ecdysozoa</taxon>
        <taxon>Nematoda</taxon>
        <taxon>Chromadorea</taxon>
        <taxon>Rhabditida</taxon>
        <taxon>Rhabditina</taxon>
        <taxon>Rhabditomorpha</taxon>
        <taxon>Rhabditoidea</taxon>
        <taxon>Rhabditidae</taxon>
        <taxon>Peloderinae</taxon>
        <taxon>Caenorhabditis</taxon>
    </lineage>
</organism>
<dbReference type="InterPro" id="IPR029063">
    <property type="entry name" value="SAM-dependent_MTases_sf"/>
</dbReference>
<gene>
    <name evidence="1" type="ORF">CAMP_LOCUS915</name>
</gene>
<dbReference type="OrthoDB" id="2016285at2759"/>
<evidence type="ECO:0008006" key="3">
    <source>
        <dbReference type="Google" id="ProtNLM"/>
    </source>
</evidence>
<sequence>MNVSFFVVRLTTPEKSLKKGFTGIAILKTPIPLNENNKNTRNWEINRDLISNGTVVGFQLGLFPLPNDNKKIMIIGVATGILQTFLAQQFPKMVIEGIDIDPNSIELSKKWYGFEENERNQIIIDNAQNYLEGISSKNEKKYKAILSTCRCS</sequence>
<dbReference type="Proteomes" id="UP001152747">
    <property type="component" value="Unassembled WGS sequence"/>
</dbReference>
<proteinExistence type="predicted"/>
<name>A0A9P1MW96_9PELO</name>
<accession>A0A9P1MW96</accession>
<evidence type="ECO:0000313" key="1">
    <source>
        <dbReference type="EMBL" id="CAI5438278.1"/>
    </source>
</evidence>
<dbReference type="Gene3D" id="3.40.50.150">
    <property type="entry name" value="Vaccinia Virus protein VP39"/>
    <property type="match status" value="1"/>
</dbReference>
<dbReference type="EMBL" id="CANHGI010000001">
    <property type="protein sequence ID" value="CAI5438278.1"/>
    <property type="molecule type" value="Genomic_DNA"/>
</dbReference>
<dbReference type="SUPFAM" id="SSF53335">
    <property type="entry name" value="S-adenosyl-L-methionine-dependent methyltransferases"/>
    <property type="match status" value="1"/>
</dbReference>
<protein>
    <recommendedName>
        <fullName evidence="3">Methyltransferase domain-containing protein</fullName>
    </recommendedName>
</protein>
<dbReference type="AlphaFoldDB" id="A0A9P1MW96"/>
<reference evidence="1" key="1">
    <citation type="submission" date="2022-11" db="EMBL/GenBank/DDBJ databases">
        <authorList>
            <person name="Kikuchi T."/>
        </authorList>
    </citation>
    <scope>NUCLEOTIDE SEQUENCE</scope>
    <source>
        <strain evidence="1">PS1010</strain>
    </source>
</reference>
<keyword evidence="2" id="KW-1185">Reference proteome</keyword>
<evidence type="ECO:0000313" key="2">
    <source>
        <dbReference type="Proteomes" id="UP001152747"/>
    </source>
</evidence>
<comment type="caution">
    <text evidence="1">The sequence shown here is derived from an EMBL/GenBank/DDBJ whole genome shotgun (WGS) entry which is preliminary data.</text>
</comment>